<organism evidence="6 7">
    <name type="scientific">Phototrophicus methaneseepsis</name>
    <dbReference type="NCBI Taxonomy" id="2710758"/>
    <lineage>
        <taxon>Bacteria</taxon>
        <taxon>Bacillati</taxon>
        <taxon>Chloroflexota</taxon>
        <taxon>Candidatus Thermofontia</taxon>
        <taxon>Phototrophicales</taxon>
        <taxon>Phototrophicaceae</taxon>
        <taxon>Phototrophicus</taxon>
    </lineage>
</organism>
<feature type="domain" description="HTH tetR-type" evidence="5">
    <location>
        <begin position="15"/>
        <end position="75"/>
    </location>
</feature>
<dbReference type="PROSITE" id="PS50977">
    <property type="entry name" value="HTH_TETR_2"/>
    <property type="match status" value="1"/>
</dbReference>
<feature type="DNA-binding region" description="H-T-H motif" evidence="4">
    <location>
        <begin position="38"/>
        <end position="57"/>
    </location>
</feature>
<dbReference type="AlphaFoldDB" id="A0A7S8EAU3"/>
<dbReference type="InterPro" id="IPR050109">
    <property type="entry name" value="HTH-type_TetR-like_transc_reg"/>
</dbReference>
<protein>
    <submittedName>
        <fullName evidence="6">TetR/AcrR family transcriptional regulator</fullName>
    </submittedName>
</protein>
<name>A0A7S8EAU3_9CHLR</name>
<dbReference type="InterPro" id="IPR009057">
    <property type="entry name" value="Homeodomain-like_sf"/>
</dbReference>
<evidence type="ECO:0000256" key="3">
    <source>
        <dbReference type="ARBA" id="ARBA00023163"/>
    </source>
</evidence>
<dbReference type="SUPFAM" id="SSF48498">
    <property type="entry name" value="Tetracyclin repressor-like, C-terminal domain"/>
    <property type="match status" value="1"/>
</dbReference>
<dbReference type="KEGG" id="pmet:G4Y79_04020"/>
<dbReference type="GO" id="GO:0003700">
    <property type="term" value="F:DNA-binding transcription factor activity"/>
    <property type="evidence" value="ECO:0007669"/>
    <property type="project" value="TreeGrafter"/>
</dbReference>
<evidence type="ECO:0000313" key="7">
    <source>
        <dbReference type="Proteomes" id="UP000594468"/>
    </source>
</evidence>
<dbReference type="RefSeq" id="WP_195171626.1">
    <property type="nucleotide sequence ID" value="NZ_CP062983.1"/>
</dbReference>
<keyword evidence="3" id="KW-0804">Transcription</keyword>
<evidence type="ECO:0000256" key="4">
    <source>
        <dbReference type="PROSITE-ProRule" id="PRU00335"/>
    </source>
</evidence>
<evidence type="ECO:0000256" key="2">
    <source>
        <dbReference type="ARBA" id="ARBA00023125"/>
    </source>
</evidence>
<dbReference type="PANTHER" id="PTHR30055:SF234">
    <property type="entry name" value="HTH-TYPE TRANSCRIPTIONAL REGULATOR BETI"/>
    <property type="match status" value="1"/>
</dbReference>
<dbReference type="Gene3D" id="1.10.357.10">
    <property type="entry name" value="Tetracycline Repressor, domain 2"/>
    <property type="match status" value="1"/>
</dbReference>
<sequence length="198" mass="22308">MSSNAGSRRHRNGRQNRERDIISTAARIIHTDGFSRLNVDDLAKKVGISKSTLYQHYDHKSDIILHALQFGVQSILHILDQADGTPLDRLEQLLRFLHRYPVDDESALAGIVFTEAMHMLHSDEAARQDVDMMMNVITKTIQEAKAMGEIRADIQDEVVSSTIFSLAIVLSSHPIPSPTNGKQETVDQLLAWWRQSLV</sequence>
<evidence type="ECO:0000256" key="1">
    <source>
        <dbReference type="ARBA" id="ARBA00023015"/>
    </source>
</evidence>
<keyword evidence="7" id="KW-1185">Reference proteome</keyword>
<reference evidence="6 7" key="1">
    <citation type="submission" date="2020-02" db="EMBL/GenBank/DDBJ databases">
        <authorList>
            <person name="Zheng R.K."/>
            <person name="Sun C.M."/>
        </authorList>
    </citation>
    <scope>NUCLEOTIDE SEQUENCE [LARGE SCALE GENOMIC DNA]</scope>
    <source>
        <strain evidence="7">rifampicinis</strain>
    </source>
</reference>
<dbReference type="GO" id="GO:0000976">
    <property type="term" value="F:transcription cis-regulatory region binding"/>
    <property type="evidence" value="ECO:0007669"/>
    <property type="project" value="TreeGrafter"/>
</dbReference>
<dbReference type="InterPro" id="IPR036271">
    <property type="entry name" value="Tet_transcr_reg_TetR-rel_C_sf"/>
</dbReference>
<dbReference type="PANTHER" id="PTHR30055">
    <property type="entry name" value="HTH-TYPE TRANSCRIPTIONAL REGULATOR RUTR"/>
    <property type="match status" value="1"/>
</dbReference>
<gene>
    <name evidence="6" type="ORF">G4Y79_04020</name>
</gene>
<dbReference type="EMBL" id="CP062983">
    <property type="protein sequence ID" value="QPC83560.1"/>
    <property type="molecule type" value="Genomic_DNA"/>
</dbReference>
<evidence type="ECO:0000313" key="6">
    <source>
        <dbReference type="EMBL" id="QPC83560.1"/>
    </source>
</evidence>
<dbReference type="PRINTS" id="PR00455">
    <property type="entry name" value="HTHTETR"/>
</dbReference>
<keyword evidence="2 4" id="KW-0238">DNA-binding</keyword>
<keyword evidence="1" id="KW-0805">Transcription regulation</keyword>
<dbReference type="InterPro" id="IPR001647">
    <property type="entry name" value="HTH_TetR"/>
</dbReference>
<proteinExistence type="predicted"/>
<accession>A0A7S8EAU3</accession>
<dbReference type="SUPFAM" id="SSF46689">
    <property type="entry name" value="Homeodomain-like"/>
    <property type="match status" value="1"/>
</dbReference>
<evidence type="ECO:0000259" key="5">
    <source>
        <dbReference type="PROSITE" id="PS50977"/>
    </source>
</evidence>
<dbReference type="Pfam" id="PF00440">
    <property type="entry name" value="TetR_N"/>
    <property type="match status" value="1"/>
</dbReference>
<dbReference type="Proteomes" id="UP000594468">
    <property type="component" value="Chromosome"/>
</dbReference>